<evidence type="ECO:0000313" key="3">
    <source>
        <dbReference type="Proteomes" id="UP000479190"/>
    </source>
</evidence>
<dbReference type="Proteomes" id="UP000479190">
    <property type="component" value="Unassembled WGS sequence"/>
</dbReference>
<accession>A0A6H5J4S2</accession>
<dbReference type="EMBL" id="CADCXV010001194">
    <property type="protein sequence ID" value="CAB0042440.1"/>
    <property type="molecule type" value="Genomic_DNA"/>
</dbReference>
<feature type="region of interest" description="Disordered" evidence="1">
    <location>
        <begin position="43"/>
        <end position="90"/>
    </location>
</feature>
<feature type="region of interest" description="Disordered" evidence="1">
    <location>
        <begin position="193"/>
        <end position="219"/>
    </location>
</feature>
<protein>
    <submittedName>
        <fullName evidence="2">Uncharacterized protein</fullName>
    </submittedName>
</protein>
<gene>
    <name evidence="2" type="ORF">TBRA_LOCUS14059</name>
</gene>
<name>A0A6H5J4S2_9HYME</name>
<proteinExistence type="predicted"/>
<sequence length="280" mass="30677">MERVEQIQGAGDHVHAALAQPQRRLHLLVQAVGSRHRPALQSSLPLSRSAFSQEGSQAAVGRGRVLSHESREAAHPLRPSDSHTEARGGRAVVDRVARLRARREQPHESHPVRALEALRAHGLVREQSVSLPGAAEAPRDHAAGAGSTNDSQRVRAVAVSLPGGSRTFRRALRRHPRVRRLARGAATSGASICDRWSRVSPTRASPSSSSRPSPAPTRADWVEQLEKEKLMDRVVRLDSDEAAGECHAARAALYEKIIRYLRECFELEQQQGNTAPSERT</sequence>
<organism evidence="2 3">
    <name type="scientific">Trichogramma brassicae</name>
    <dbReference type="NCBI Taxonomy" id="86971"/>
    <lineage>
        <taxon>Eukaryota</taxon>
        <taxon>Metazoa</taxon>
        <taxon>Ecdysozoa</taxon>
        <taxon>Arthropoda</taxon>
        <taxon>Hexapoda</taxon>
        <taxon>Insecta</taxon>
        <taxon>Pterygota</taxon>
        <taxon>Neoptera</taxon>
        <taxon>Endopterygota</taxon>
        <taxon>Hymenoptera</taxon>
        <taxon>Apocrita</taxon>
        <taxon>Proctotrupomorpha</taxon>
        <taxon>Chalcidoidea</taxon>
        <taxon>Trichogrammatidae</taxon>
        <taxon>Trichogramma</taxon>
    </lineage>
</organism>
<dbReference type="AlphaFoldDB" id="A0A6H5J4S2"/>
<feature type="region of interest" description="Disordered" evidence="1">
    <location>
        <begin position="130"/>
        <end position="153"/>
    </location>
</feature>
<keyword evidence="3" id="KW-1185">Reference proteome</keyword>
<evidence type="ECO:0000313" key="2">
    <source>
        <dbReference type="EMBL" id="CAB0042440.1"/>
    </source>
</evidence>
<evidence type="ECO:0000256" key="1">
    <source>
        <dbReference type="SAM" id="MobiDB-lite"/>
    </source>
</evidence>
<reference evidence="2 3" key="1">
    <citation type="submission" date="2020-02" db="EMBL/GenBank/DDBJ databases">
        <authorList>
            <person name="Ferguson B K."/>
        </authorList>
    </citation>
    <scope>NUCLEOTIDE SEQUENCE [LARGE SCALE GENOMIC DNA]</scope>
</reference>
<feature type="compositionally biased region" description="Low complexity" evidence="1">
    <location>
        <begin position="200"/>
        <end position="219"/>
    </location>
</feature>
<feature type="compositionally biased region" description="Basic and acidic residues" evidence="1">
    <location>
        <begin position="66"/>
        <end position="90"/>
    </location>
</feature>
<feature type="compositionally biased region" description="Polar residues" evidence="1">
    <location>
        <begin position="43"/>
        <end position="56"/>
    </location>
</feature>